<dbReference type="PANTHER" id="PTHR43190">
    <property type="entry name" value="N-ACETYL-D-GLUCOSAMINE KINASE"/>
    <property type="match status" value="1"/>
</dbReference>
<dbReference type="Gene3D" id="3.30.420.40">
    <property type="match status" value="2"/>
</dbReference>
<dbReference type="RefSeq" id="WP_307284338.1">
    <property type="nucleotide sequence ID" value="NZ_JAUSVX010000024.1"/>
</dbReference>
<evidence type="ECO:0000259" key="1">
    <source>
        <dbReference type="Pfam" id="PF01869"/>
    </source>
</evidence>
<evidence type="ECO:0000313" key="2">
    <source>
        <dbReference type="EMBL" id="MDQ0474543.1"/>
    </source>
</evidence>
<dbReference type="Proteomes" id="UP001242480">
    <property type="component" value="Unassembled WGS sequence"/>
</dbReference>
<proteinExistence type="predicted"/>
<dbReference type="InterPro" id="IPR043129">
    <property type="entry name" value="ATPase_NBD"/>
</dbReference>
<sequence>MSEGAHGPAVIGADAGEPAVAGVDIGGTKTRMVLSRRGQVLADRTVPTADWRRAGNVADAAGLLGLVAGLAPLAPAALVVGAHGCDTAGECQAFEAALAPLTPAPVRVVNDAELMAPAAGLEGGVGVVVGTGSIAVARLDDGTMLTAGGWGWILGDEGSAPSLVREAGRAVRLAVDRGEPRDPLHDALLASLGIADVTEIGRTLNAIADAAAVGSHARAVFAAAEAGSALAGRVIREAGRFLAELVERIARRGASIAQVVAGGGVIAAQPILMTAFAEEMAHAFPLARVQLLQRPPVFGAVVLAERLSGTQRPAAAGSAP</sequence>
<feature type="domain" description="ATPase BadF/BadG/BcrA/BcrD type" evidence="1">
    <location>
        <begin position="22"/>
        <end position="303"/>
    </location>
</feature>
<dbReference type="InterPro" id="IPR002731">
    <property type="entry name" value="ATPase_BadF"/>
</dbReference>
<dbReference type="PANTHER" id="PTHR43190:SF3">
    <property type="entry name" value="N-ACETYL-D-GLUCOSAMINE KINASE"/>
    <property type="match status" value="1"/>
</dbReference>
<dbReference type="EMBL" id="JAUSVX010000024">
    <property type="protein sequence ID" value="MDQ0474543.1"/>
    <property type="molecule type" value="Genomic_DNA"/>
</dbReference>
<dbReference type="SUPFAM" id="SSF53067">
    <property type="entry name" value="Actin-like ATPase domain"/>
    <property type="match status" value="2"/>
</dbReference>
<dbReference type="InterPro" id="IPR052519">
    <property type="entry name" value="Euk-type_GlcNAc_Kinase"/>
</dbReference>
<gene>
    <name evidence="2" type="ORF">QO011_007584</name>
</gene>
<protein>
    <submittedName>
        <fullName evidence="2">N-acetylglucosamine kinase-like BadF-type ATPase</fullName>
    </submittedName>
</protein>
<accession>A0ABU0JJT5</accession>
<reference evidence="2 3" key="1">
    <citation type="submission" date="2023-07" db="EMBL/GenBank/DDBJ databases">
        <title>Genomic Encyclopedia of Type Strains, Phase IV (KMG-IV): sequencing the most valuable type-strain genomes for metagenomic binning, comparative biology and taxonomic classification.</title>
        <authorList>
            <person name="Goeker M."/>
        </authorList>
    </citation>
    <scope>NUCLEOTIDE SEQUENCE [LARGE SCALE GENOMIC DNA]</scope>
    <source>
        <strain evidence="2 3">DSM 19619</strain>
    </source>
</reference>
<dbReference type="Pfam" id="PF01869">
    <property type="entry name" value="BcrAD_BadFG"/>
    <property type="match status" value="1"/>
</dbReference>
<keyword evidence="3" id="KW-1185">Reference proteome</keyword>
<organism evidence="2 3">
    <name type="scientific">Labrys wisconsinensis</name>
    <dbReference type="NCBI Taxonomy" id="425677"/>
    <lineage>
        <taxon>Bacteria</taxon>
        <taxon>Pseudomonadati</taxon>
        <taxon>Pseudomonadota</taxon>
        <taxon>Alphaproteobacteria</taxon>
        <taxon>Hyphomicrobiales</taxon>
        <taxon>Xanthobacteraceae</taxon>
        <taxon>Labrys</taxon>
    </lineage>
</organism>
<name>A0ABU0JJT5_9HYPH</name>
<comment type="caution">
    <text evidence="2">The sequence shown here is derived from an EMBL/GenBank/DDBJ whole genome shotgun (WGS) entry which is preliminary data.</text>
</comment>
<evidence type="ECO:0000313" key="3">
    <source>
        <dbReference type="Proteomes" id="UP001242480"/>
    </source>
</evidence>